<dbReference type="RefSeq" id="WP_346052350.1">
    <property type="nucleotide sequence ID" value="NZ_JAYGII010000024.1"/>
</dbReference>
<dbReference type="Gene3D" id="1.20.120.350">
    <property type="entry name" value="Voltage-gated potassium channels. Chain C"/>
    <property type="match status" value="1"/>
</dbReference>
<dbReference type="EMBL" id="JAYGII010000024">
    <property type="protein sequence ID" value="MEA5446226.1"/>
    <property type="molecule type" value="Genomic_DNA"/>
</dbReference>
<keyword evidence="4 6" id="KW-0472">Membrane</keyword>
<evidence type="ECO:0000256" key="4">
    <source>
        <dbReference type="ARBA" id="ARBA00023136"/>
    </source>
</evidence>
<evidence type="ECO:0000259" key="7">
    <source>
        <dbReference type="Pfam" id="PF00520"/>
    </source>
</evidence>
<accession>A0AAP6JGG6</accession>
<feature type="transmembrane region" description="Helical" evidence="6">
    <location>
        <begin position="88"/>
        <end position="111"/>
    </location>
</feature>
<evidence type="ECO:0000256" key="2">
    <source>
        <dbReference type="ARBA" id="ARBA00022692"/>
    </source>
</evidence>
<keyword evidence="3 6" id="KW-1133">Transmembrane helix</keyword>
<dbReference type="GO" id="GO:0005248">
    <property type="term" value="F:voltage-gated sodium channel activity"/>
    <property type="evidence" value="ECO:0007669"/>
    <property type="project" value="TreeGrafter"/>
</dbReference>
<evidence type="ECO:0000313" key="9">
    <source>
        <dbReference type="Proteomes" id="UP001302316"/>
    </source>
</evidence>
<comment type="subcellular location">
    <subcellularLocation>
        <location evidence="1">Membrane</location>
        <topology evidence="1">Multi-pass membrane protein</topology>
    </subcellularLocation>
</comment>
<dbReference type="PANTHER" id="PTHR10037">
    <property type="entry name" value="VOLTAGE-GATED CATION CHANNEL CALCIUM AND SODIUM"/>
    <property type="match status" value="1"/>
</dbReference>
<dbReference type="InterPro" id="IPR043203">
    <property type="entry name" value="VGCC_Ca_Na"/>
</dbReference>
<comment type="caution">
    <text evidence="8">The sequence shown here is derived from an EMBL/GenBank/DDBJ whole genome shotgun (WGS) entry which is preliminary data.</text>
</comment>
<evidence type="ECO:0000256" key="1">
    <source>
        <dbReference type="ARBA" id="ARBA00004141"/>
    </source>
</evidence>
<dbReference type="Pfam" id="PF00520">
    <property type="entry name" value="Ion_trans"/>
    <property type="match status" value="1"/>
</dbReference>
<feature type="coiled-coil region" evidence="5">
    <location>
        <begin position="227"/>
        <end position="274"/>
    </location>
</feature>
<dbReference type="Gene3D" id="1.10.287.70">
    <property type="match status" value="1"/>
</dbReference>
<name>A0AAP6JGG6_9GAMM</name>
<keyword evidence="2 6" id="KW-0812">Transmembrane</keyword>
<sequence length="282" mass="31881">MATVTEQRADWRVRLGDWIDSPGPRNFVIGLIILNAIILGLQTSPEIRTVAGDWMRLINAFVVGVFVLEVGGKLVARGTRFWGDGWNVFDFLIVAISLVPDSAGLSVLRALRILRVLRLLSTVGHLRVVTESLLKAIPGIGWIGLLLLIVFYVFGVMGTEMFGESFPRQFGHVGASMYSLFQIMTLEGWSEDIARPVMDVYPYAWVYFIIFILMSSFTVLNLFIGIIVNSMQELHWTEEEAKQAEREDQARQERERMLHLIEDLHAKVDRLESEANGRDGGR</sequence>
<protein>
    <submittedName>
        <fullName evidence="8">Ion transporter</fullName>
    </submittedName>
</protein>
<keyword evidence="9" id="KW-1185">Reference proteome</keyword>
<evidence type="ECO:0000256" key="5">
    <source>
        <dbReference type="SAM" id="Coils"/>
    </source>
</evidence>
<dbReference type="InterPro" id="IPR005821">
    <property type="entry name" value="Ion_trans_dom"/>
</dbReference>
<dbReference type="Proteomes" id="UP001302316">
    <property type="component" value="Unassembled WGS sequence"/>
</dbReference>
<reference evidence="8 9" key="1">
    <citation type="submission" date="2023-12" db="EMBL/GenBank/DDBJ databases">
        <title>Whole-genome sequencing of halo(alkali)philic microorganisms from hypersaline lakes.</title>
        <authorList>
            <person name="Sorokin D.Y."/>
            <person name="Merkel A.Y."/>
            <person name="Messina E."/>
            <person name="Yakimov M."/>
        </authorList>
    </citation>
    <scope>NUCLEOTIDE SEQUENCE [LARGE SCALE GENOMIC DNA]</scope>
    <source>
        <strain evidence="8 9">AB-CW1</strain>
    </source>
</reference>
<dbReference type="GO" id="GO:0001518">
    <property type="term" value="C:voltage-gated sodium channel complex"/>
    <property type="evidence" value="ECO:0007669"/>
    <property type="project" value="TreeGrafter"/>
</dbReference>
<feature type="transmembrane region" description="Helical" evidence="6">
    <location>
        <begin position="132"/>
        <end position="154"/>
    </location>
</feature>
<proteinExistence type="predicted"/>
<evidence type="ECO:0000256" key="3">
    <source>
        <dbReference type="ARBA" id="ARBA00022989"/>
    </source>
</evidence>
<feature type="transmembrane region" description="Helical" evidence="6">
    <location>
        <begin position="57"/>
        <end position="76"/>
    </location>
</feature>
<dbReference type="AlphaFoldDB" id="A0AAP6JGG6"/>
<organism evidence="8 9">
    <name type="scientific">Natronospira elongata</name>
    <dbReference type="NCBI Taxonomy" id="3110268"/>
    <lineage>
        <taxon>Bacteria</taxon>
        <taxon>Pseudomonadati</taxon>
        <taxon>Pseudomonadota</taxon>
        <taxon>Gammaproteobacteria</taxon>
        <taxon>Natronospirales</taxon>
        <taxon>Natronospiraceae</taxon>
        <taxon>Natronospira</taxon>
    </lineage>
</organism>
<feature type="domain" description="Ion transport" evidence="7">
    <location>
        <begin position="27"/>
        <end position="234"/>
    </location>
</feature>
<gene>
    <name evidence="8" type="ORF">VCB98_10380</name>
</gene>
<dbReference type="PANTHER" id="PTHR10037:SF62">
    <property type="entry name" value="SODIUM CHANNEL PROTEIN 60E"/>
    <property type="match status" value="1"/>
</dbReference>
<evidence type="ECO:0000256" key="6">
    <source>
        <dbReference type="SAM" id="Phobius"/>
    </source>
</evidence>
<evidence type="ECO:0000313" key="8">
    <source>
        <dbReference type="EMBL" id="MEA5446226.1"/>
    </source>
</evidence>
<dbReference type="SUPFAM" id="SSF81324">
    <property type="entry name" value="Voltage-gated potassium channels"/>
    <property type="match status" value="1"/>
</dbReference>
<dbReference type="InterPro" id="IPR027359">
    <property type="entry name" value="Volt_channel_dom_sf"/>
</dbReference>
<keyword evidence="5" id="KW-0175">Coiled coil</keyword>
<feature type="transmembrane region" description="Helical" evidence="6">
    <location>
        <begin position="205"/>
        <end position="228"/>
    </location>
</feature>